<proteinExistence type="inferred from homology"/>
<dbReference type="AlphaFoldDB" id="A0A9W7CKZ9"/>
<evidence type="ECO:0000313" key="7">
    <source>
        <dbReference type="Proteomes" id="UP001165122"/>
    </source>
</evidence>
<evidence type="ECO:0000256" key="4">
    <source>
        <dbReference type="SAM" id="MobiDB-lite"/>
    </source>
</evidence>
<dbReference type="Pfam" id="PF08241">
    <property type="entry name" value="Methyltransf_11"/>
    <property type="match status" value="1"/>
</dbReference>
<dbReference type="SUPFAM" id="SSF53335">
    <property type="entry name" value="S-adenosyl-L-methionine-dependent methyltransferases"/>
    <property type="match status" value="1"/>
</dbReference>
<comment type="similarity">
    <text evidence="1">Belongs to the methyltransferase superfamily.</text>
</comment>
<feature type="region of interest" description="Disordered" evidence="4">
    <location>
        <begin position="1"/>
        <end position="22"/>
    </location>
</feature>
<dbReference type="PANTHER" id="PTHR12176:SF80">
    <property type="entry name" value="EEF1A LYSINE METHYLTRANSFERASE 4"/>
    <property type="match status" value="1"/>
</dbReference>
<name>A0A9W7CKZ9_9STRA</name>
<accession>A0A9W7CKZ9</accession>
<evidence type="ECO:0000259" key="5">
    <source>
        <dbReference type="Pfam" id="PF08241"/>
    </source>
</evidence>
<dbReference type="Proteomes" id="UP001165122">
    <property type="component" value="Unassembled WGS sequence"/>
</dbReference>
<organism evidence="6 7">
    <name type="scientific">Triparma laevis f. longispina</name>
    <dbReference type="NCBI Taxonomy" id="1714387"/>
    <lineage>
        <taxon>Eukaryota</taxon>
        <taxon>Sar</taxon>
        <taxon>Stramenopiles</taxon>
        <taxon>Ochrophyta</taxon>
        <taxon>Bolidophyceae</taxon>
        <taxon>Parmales</taxon>
        <taxon>Triparmaceae</taxon>
        <taxon>Triparma</taxon>
    </lineage>
</organism>
<dbReference type="InterPro" id="IPR013216">
    <property type="entry name" value="Methyltransf_11"/>
</dbReference>
<evidence type="ECO:0000313" key="6">
    <source>
        <dbReference type="EMBL" id="GMI06539.1"/>
    </source>
</evidence>
<gene>
    <name evidence="6" type="ORF">TrLO_g4074</name>
</gene>
<dbReference type="OrthoDB" id="411785at2759"/>
<keyword evidence="2" id="KW-0489">Methyltransferase</keyword>
<dbReference type="PANTHER" id="PTHR12176">
    <property type="entry name" value="SAM-DEPENDENT METHYLTRANSFERASE SUPERFAMILY PROTEIN"/>
    <property type="match status" value="1"/>
</dbReference>
<comment type="caution">
    <text evidence="6">The sequence shown here is derived from an EMBL/GenBank/DDBJ whole genome shotgun (WGS) entry which is preliminary data.</text>
</comment>
<dbReference type="InterPro" id="IPR051419">
    <property type="entry name" value="Lys/N-term_MeTrsfase_sf"/>
</dbReference>
<feature type="domain" description="Methyltransferase type 11" evidence="5">
    <location>
        <begin position="74"/>
        <end position="181"/>
    </location>
</feature>
<evidence type="ECO:0000256" key="1">
    <source>
        <dbReference type="ARBA" id="ARBA00008361"/>
    </source>
</evidence>
<evidence type="ECO:0000256" key="2">
    <source>
        <dbReference type="ARBA" id="ARBA00022603"/>
    </source>
</evidence>
<feature type="compositionally biased region" description="Polar residues" evidence="4">
    <location>
        <begin position="1"/>
        <end position="10"/>
    </location>
</feature>
<evidence type="ECO:0000256" key="3">
    <source>
        <dbReference type="ARBA" id="ARBA00022679"/>
    </source>
</evidence>
<keyword evidence="3" id="KW-0808">Transferase</keyword>
<dbReference type="GO" id="GO:0008757">
    <property type="term" value="F:S-adenosylmethionine-dependent methyltransferase activity"/>
    <property type="evidence" value="ECO:0007669"/>
    <property type="project" value="InterPro"/>
</dbReference>
<dbReference type="GO" id="GO:0032259">
    <property type="term" value="P:methylation"/>
    <property type="evidence" value="ECO:0007669"/>
    <property type="project" value="UniProtKB-KW"/>
</dbReference>
<sequence>MSSLASTTDTNHPSSSHPPLPSSNSAYSRLDYWNERFTSEKQFEWLLNYSDLKSYISHACTRAGLNKTITSVLLVGCGNSTLSPDMYSDGYQNVISLDYSTSCIESMKLQFPETDNFKWVLGDMTNLVDFKAAQFDLVIDKAAMDAIMVEEGDVWNPDTNVIDMARKMCREISRVLRVGGMHLQVSFAQPHFRRKYLEGGHGGEGGVDSSGVYNEFGWDLTDEPVAGDNKDGCFHHFFYSMHKKRDGKW</sequence>
<reference evidence="7" key="1">
    <citation type="journal article" date="2023" name="Commun. Biol.">
        <title>Genome analysis of Parmales, the sister group of diatoms, reveals the evolutionary specialization of diatoms from phago-mixotrophs to photoautotrophs.</title>
        <authorList>
            <person name="Ban H."/>
            <person name="Sato S."/>
            <person name="Yoshikawa S."/>
            <person name="Yamada K."/>
            <person name="Nakamura Y."/>
            <person name="Ichinomiya M."/>
            <person name="Sato N."/>
            <person name="Blanc-Mathieu R."/>
            <person name="Endo H."/>
            <person name="Kuwata A."/>
            <person name="Ogata H."/>
        </authorList>
    </citation>
    <scope>NUCLEOTIDE SEQUENCE [LARGE SCALE GENOMIC DNA]</scope>
    <source>
        <strain evidence="7">NIES 3700</strain>
    </source>
</reference>
<dbReference type="EMBL" id="BRXW01000101">
    <property type="protein sequence ID" value="GMI06539.1"/>
    <property type="molecule type" value="Genomic_DNA"/>
</dbReference>
<dbReference type="InterPro" id="IPR029063">
    <property type="entry name" value="SAM-dependent_MTases_sf"/>
</dbReference>
<keyword evidence="7" id="KW-1185">Reference proteome</keyword>
<protein>
    <recommendedName>
        <fullName evidence="5">Methyltransferase type 11 domain-containing protein</fullName>
    </recommendedName>
</protein>
<dbReference type="CDD" id="cd02440">
    <property type="entry name" value="AdoMet_MTases"/>
    <property type="match status" value="1"/>
</dbReference>
<dbReference type="Gene3D" id="3.40.50.150">
    <property type="entry name" value="Vaccinia Virus protein VP39"/>
    <property type="match status" value="1"/>
</dbReference>